<organism evidence="2 3">
    <name type="scientific">Callorhinchus milii</name>
    <name type="common">Ghost shark</name>
    <dbReference type="NCBI Taxonomy" id="7868"/>
    <lineage>
        <taxon>Eukaryota</taxon>
        <taxon>Metazoa</taxon>
        <taxon>Chordata</taxon>
        <taxon>Craniata</taxon>
        <taxon>Vertebrata</taxon>
        <taxon>Chondrichthyes</taxon>
        <taxon>Holocephali</taxon>
        <taxon>Chimaeriformes</taxon>
        <taxon>Callorhinchidae</taxon>
        <taxon>Callorhinchus</taxon>
    </lineage>
</organism>
<keyword evidence="1" id="KW-0732">Signal</keyword>
<keyword evidence="3" id="KW-1185">Reference proteome</keyword>
<dbReference type="Ensembl" id="ENSCMIT00000008521.1">
    <property type="protein sequence ID" value="ENSCMIP00000008284.1"/>
    <property type="gene ID" value="ENSCMIG00000004454.1"/>
</dbReference>
<reference evidence="2" key="4">
    <citation type="submission" date="2025-08" db="UniProtKB">
        <authorList>
            <consortium name="Ensembl"/>
        </authorList>
    </citation>
    <scope>IDENTIFICATION</scope>
</reference>
<sequence length="87" mass="9691">MSSLISLSLLLAVFSRVQADVVLTQPPTLTGEPGQALRLTCKTSGFDLSTSWMDWIRQVPGKGREGLRLENGDVTVHIHHFVTKCWR</sequence>
<reference evidence="3" key="2">
    <citation type="journal article" date="2007" name="PLoS Biol.">
        <title>Survey sequencing and comparative analysis of the elephant shark (Callorhinchus milii) genome.</title>
        <authorList>
            <person name="Venkatesh B."/>
            <person name="Kirkness E.F."/>
            <person name="Loh Y.H."/>
            <person name="Halpern A.L."/>
            <person name="Lee A.P."/>
            <person name="Johnson J."/>
            <person name="Dandona N."/>
            <person name="Viswanathan L.D."/>
            <person name="Tay A."/>
            <person name="Venter J.C."/>
            <person name="Strausberg R.L."/>
            <person name="Brenner S."/>
        </authorList>
    </citation>
    <scope>NUCLEOTIDE SEQUENCE [LARGE SCALE GENOMIC DNA]</scope>
</reference>
<evidence type="ECO:0000313" key="3">
    <source>
        <dbReference type="Proteomes" id="UP000314986"/>
    </source>
</evidence>
<reference evidence="3" key="3">
    <citation type="journal article" date="2014" name="Nature">
        <title>Elephant shark genome provides unique insights into gnathostome evolution.</title>
        <authorList>
            <consortium name="International Elephant Shark Genome Sequencing Consortium"/>
            <person name="Venkatesh B."/>
            <person name="Lee A.P."/>
            <person name="Ravi V."/>
            <person name="Maurya A.K."/>
            <person name="Lian M.M."/>
            <person name="Swann J.B."/>
            <person name="Ohta Y."/>
            <person name="Flajnik M.F."/>
            <person name="Sutoh Y."/>
            <person name="Kasahara M."/>
            <person name="Hoon S."/>
            <person name="Gangu V."/>
            <person name="Roy S.W."/>
            <person name="Irimia M."/>
            <person name="Korzh V."/>
            <person name="Kondrychyn I."/>
            <person name="Lim Z.W."/>
            <person name="Tay B.H."/>
            <person name="Tohari S."/>
            <person name="Kong K.W."/>
            <person name="Ho S."/>
            <person name="Lorente-Galdos B."/>
            <person name="Quilez J."/>
            <person name="Marques-Bonet T."/>
            <person name="Raney B.J."/>
            <person name="Ingham P.W."/>
            <person name="Tay A."/>
            <person name="Hillier L.W."/>
            <person name="Minx P."/>
            <person name="Boehm T."/>
            <person name="Wilson R.K."/>
            <person name="Brenner S."/>
            <person name="Warren W.C."/>
        </authorList>
    </citation>
    <scope>NUCLEOTIDE SEQUENCE [LARGE SCALE GENOMIC DNA]</scope>
</reference>
<reference evidence="3" key="1">
    <citation type="journal article" date="2006" name="Science">
        <title>Ancient noncoding elements conserved in the human genome.</title>
        <authorList>
            <person name="Venkatesh B."/>
            <person name="Kirkness E.F."/>
            <person name="Loh Y.H."/>
            <person name="Halpern A.L."/>
            <person name="Lee A.P."/>
            <person name="Johnson J."/>
            <person name="Dandona N."/>
            <person name="Viswanathan L.D."/>
            <person name="Tay A."/>
            <person name="Venter J.C."/>
            <person name="Strausberg R.L."/>
            <person name="Brenner S."/>
        </authorList>
    </citation>
    <scope>NUCLEOTIDE SEQUENCE [LARGE SCALE GENOMIC DNA]</scope>
</reference>
<feature type="signal peptide" evidence="1">
    <location>
        <begin position="1"/>
        <end position="19"/>
    </location>
</feature>
<evidence type="ECO:0008006" key="4">
    <source>
        <dbReference type="Google" id="ProtNLM"/>
    </source>
</evidence>
<evidence type="ECO:0000256" key="1">
    <source>
        <dbReference type="SAM" id="SignalP"/>
    </source>
</evidence>
<dbReference type="InterPro" id="IPR036179">
    <property type="entry name" value="Ig-like_dom_sf"/>
</dbReference>
<dbReference type="GeneTree" id="ENSGT00940000163847"/>
<feature type="chain" id="PRO_5021237282" description="Ig-like domain-containing protein" evidence="1">
    <location>
        <begin position="20"/>
        <end position="87"/>
    </location>
</feature>
<dbReference type="PANTHER" id="PTHR23266">
    <property type="entry name" value="IMMUNOGLOBULIN HEAVY CHAIN"/>
    <property type="match status" value="1"/>
</dbReference>
<dbReference type="AlphaFoldDB" id="A0A4W3HF05"/>
<dbReference type="Proteomes" id="UP000314986">
    <property type="component" value="Unassembled WGS sequence"/>
</dbReference>
<protein>
    <recommendedName>
        <fullName evidence="4">Ig-like domain-containing protein</fullName>
    </recommendedName>
</protein>
<accession>A0A4W3HF05</accession>
<reference evidence="2" key="5">
    <citation type="submission" date="2025-09" db="UniProtKB">
        <authorList>
            <consortium name="Ensembl"/>
        </authorList>
    </citation>
    <scope>IDENTIFICATION</scope>
</reference>
<name>A0A4W3HF05_CALMI</name>
<proteinExistence type="predicted"/>
<evidence type="ECO:0000313" key="2">
    <source>
        <dbReference type="Ensembl" id="ENSCMIP00000008284.1"/>
    </source>
</evidence>
<dbReference type="SUPFAM" id="SSF48726">
    <property type="entry name" value="Immunoglobulin"/>
    <property type="match status" value="1"/>
</dbReference>
<dbReference type="InterPro" id="IPR013783">
    <property type="entry name" value="Ig-like_fold"/>
</dbReference>
<dbReference type="InterPro" id="IPR050199">
    <property type="entry name" value="IgHV"/>
</dbReference>
<dbReference type="Gene3D" id="2.60.40.10">
    <property type="entry name" value="Immunoglobulins"/>
    <property type="match status" value="1"/>
</dbReference>